<sequence>MATLDISTNNNTKSIGNDAATTWDDQVATGSKGACVSLSYLVGAREVRRFKGDKSSVALVQRAASRPVRSYLLGVRSAVKARFNESSKGWSDLEMTRELKRISSATAPGDNTCISVDRRNDETGRFHDCFHLNFAGHTAHFQQRESVWDCQIQDTVNAVQRELDAASGVAACNRRLGKIYAGTKLYVQSQGKDQHLIMDDYENTGKILFFPVSK</sequence>
<dbReference type="KEGG" id="kbi:30212172"/>
<dbReference type="AlphaFoldDB" id="A0A1B9FTP1"/>
<dbReference type="GeneID" id="30212172"/>
<reference evidence="2" key="4">
    <citation type="submission" date="2024-02" db="EMBL/GenBank/DDBJ databases">
        <title>Comparative genomics of Cryptococcus and Kwoniella reveals pathogenesis evolution and contrasting modes of karyotype evolution via chromosome fusion or intercentromeric recombination.</title>
        <authorList>
            <person name="Coelho M.A."/>
            <person name="David-Palma M."/>
            <person name="Shea T."/>
            <person name="Bowers K."/>
            <person name="McGinley-Smith S."/>
            <person name="Mohammad A.W."/>
            <person name="Gnirke A."/>
            <person name="Yurkov A.M."/>
            <person name="Nowrousian M."/>
            <person name="Sun S."/>
            <person name="Cuomo C.A."/>
            <person name="Heitman J."/>
        </authorList>
    </citation>
    <scope>NUCLEOTIDE SEQUENCE</scope>
    <source>
        <strain evidence="2">CBS 10118</strain>
    </source>
</reference>
<reference evidence="1" key="3">
    <citation type="submission" date="2014-01" db="EMBL/GenBank/DDBJ databases">
        <title>Evolution of pathogenesis and genome organization in the Tremellales.</title>
        <authorList>
            <person name="Cuomo C."/>
            <person name="Litvintseva A."/>
            <person name="Heitman J."/>
            <person name="Chen Y."/>
            <person name="Sun S."/>
            <person name="Springer D."/>
            <person name="Dromer F."/>
            <person name="Young S."/>
            <person name="Zeng Q."/>
            <person name="Chapman S."/>
            <person name="Gujja S."/>
            <person name="Saif S."/>
            <person name="Birren B."/>
        </authorList>
    </citation>
    <scope>NUCLEOTIDE SEQUENCE</scope>
    <source>
        <strain evidence="1">CBS 10118</strain>
    </source>
</reference>
<name>A0A1B9FTP1_9TREE</name>
<evidence type="ECO:0000313" key="2">
    <source>
        <dbReference type="EMBL" id="WVW86586.1"/>
    </source>
</evidence>
<dbReference type="Proteomes" id="UP000092730">
    <property type="component" value="Chromosome 8"/>
</dbReference>
<dbReference type="EMBL" id="KI894025">
    <property type="protein sequence ID" value="OCF22131.1"/>
    <property type="molecule type" value="Genomic_DNA"/>
</dbReference>
<reference evidence="1" key="1">
    <citation type="submission" date="2013-07" db="EMBL/GenBank/DDBJ databases">
        <title>The Genome Sequence of Cryptococcus bestiolae CBS10118.</title>
        <authorList>
            <consortium name="The Broad Institute Genome Sequencing Platform"/>
            <person name="Cuomo C."/>
            <person name="Litvintseva A."/>
            <person name="Chen Y."/>
            <person name="Heitman J."/>
            <person name="Sun S."/>
            <person name="Springer D."/>
            <person name="Dromer F."/>
            <person name="Young S.K."/>
            <person name="Zeng Q."/>
            <person name="Gargeya S."/>
            <person name="Fitzgerald M."/>
            <person name="Abouelleil A."/>
            <person name="Alvarado L."/>
            <person name="Berlin A.M."/>
            <person name="Chapman S.B."/>
            <person name="Dewar J."/>
            <person name="Goldberg J."/>
            <person name="Griggs A."/>
            <person name="Gujja S."/>
            <person name="Hansen M."/>
            <person name="Howarth C."/>
            <person name="Imamovic A."/>
            <person name="Larimer J."/>
            <person name="McCowan C."/>
            <person name="Murphy C."/>
            <person name="Pearson M."/>
            <person name="Priest M."/>
            <person name="Roberts A."/>
            <person name="Saif S."/>
            <person name="Shea T."/>
            <person name="Sykes S."/>
            <person name="Wortman J."/>
            <person name="Nusbaum C."/>
            <person name="Birren B."/>
        </authorList>
    </citation>
    <scope>NUCLEOTIDE SEQUENCE [LARGE SCALE GENOMIC DNA]</scope>
    <source>
        <strain evidence="1">CBS 10118</strain>
    </source>
</reference>
<proteinExistence type="predicted"/>
<evidence type="ECO:0000313" key="3">
    <source>
        <dbReference type="Proteomes" id="UP000092730"/>
    </source>
</evidence>
<dbReference type="VEuPathDB" id="FungiDB:I302_07773"/>
<gene>
    <name evidence="1" type="ORF">I302_07773</name>
    <name evidence="2" type="ORF">I302_108636</name>
</gene>
<dbReference type="RefSeq" id="XP_019043201.1">
    <property type="nucleotide sequence ID" value="XM_019194365.1"/>
</dbReference>
<keyword evidence="3" id="KW-1185">Reference proteome</keyword>
<dbReference type="EMBL" id="CP144548">
    <property type="protein sequence ID" value="WVW86586.1"/>
    <property type="molecule type" value="Genomic_DNA"/>
</dbReference>
<protein>
    <submittedName>
        <fullName evidence="1">Uncharacterized protein</fullName>
    </submittedName>
</protein>
<accession>A0A1B9FTP1</accession>
<reference evidence="2" key="2">
    <citation type="submission" date="2013-07" db="EMBL/GenBank/DDBJ databases">
        <authorList>
            <consortium name="The Broad Institute Genome Sequencing Platform"/>
            <person name="Cuomo C."/>
            <person name="Litvintseva A."/>
            <person name="Chen Y."/>
            <person name="Heitman J."/>
            <person name="Sun S."/>
            <person name="Springer D."/>
            <person name="Dromer F."/>
            <person name="Young S.K."/>
            <person name="Zeng Q."/>
            <person name="Gargeya S."/>
            <person name="Fitzgerald M."/>
            <person name="Abouelleil A."/>
            <person name="Alvarado L."/>
            <person name="Berlin A.M."/>
            <person name="Chapman S.B."/>
            <person name="Dewar J."/>
            <person name="Goldberg J."/>
            <person name="Griggs A."/>
            <person name="Gujja S."/>
            <person name="Hansen M."/>
            <person name="Howarth C."/>
            <person name="Imamovic A."/>
            <person name="Larimer J."/>
            <person name="McCowan C."/>
            <person name="Murphy C."/>
            <person name="Pearson M."/>
            <person name="Priest M."/>
            <person name="Roberts A."/>
            <person name="Saif S."/>
            <person name="Shea T."/>
            <person name="Sykes S."/>
            <person name="Wortman J."/>
            <person name="Nusbaum C."/>
            <person name="Birren B."/>
        </authorList>
    </citation>
    <scope>NUCLEOTIDE SEQUENCE</scope>
    <source>
        <strain evidence="2">CBS 10118</strain>
    </source>
</reference>
<organism evidence="1">
    <name type="scientific">Kwoniella bestiolae CBS 10118</name>
    <dbReference type="NCBI Taxonomy" id="1296100"/>
    <lineage>
        <taxon>Eukaryota</taxon>
        <taxon>Fungi</taxon>
        <taxon>Dikarya</taxon>
        <taxon>Basidiomycota</taxon>
        <taxon>Agaricomycotina</taxon>
        <taxon>Tremellomycetes</taxon>
        <taxon>Tremellales</taxon>
        <taxon>Cryptococcaceae</taxon>
        <taxon>Kwoniella</taxon>
    </lineage>
</organism>
<evidence type="ECO:0000313" key="1">
    <source>
        <dbReference type="EMBL" id="OCF22131.1"/>
    </source>
</evidence>